<name>A0A812VKI1_SYMPI</name>
<comment type="caution">
    <text evidence="3">The sequence shown here is derived from an EMBL/GenBank/DDBJ whole genome shotgun (WGS) entry which is preliminary data.</text>
</comment>
<gene>
    <name evidence="3" type="primary">kup</name>
    <name evidence="3" type="ORF">SPIL2461_LOCUS17099</name>
</gene>
<dbReference type="PANTHER" id="PTHR30540">
    <property type="entry name" value="OSMOTIC STRESS POTASSIUM TRANSPORTER"/>
    <property type="match status" value="1"/>
</dbReference>
<dbReference type="InterPro" id="IPR003855">
    <property type="entry name" value="K+_transporter"/>
</dbReference>
<dbReference type="GO" id="GO:0015079">
    <property type="term" value="F:potassium ion transmembrane transporter activity"/>
    <property type="evidence" value="ECO:0007669"/>
    <property type="project" value="InterPro"/>
</dbReference>
<dbReference type="Pfam" id="PF02705">
    <property type="entry name" value="K_trans"/>
    <property type="match status" value="1"/>
</dbReference>
<dbReference type="InterPro" id="IPR053951">
    <property type="entry name" value="K_trans_N"/>
</dbReference>
<feature type="transmembrane region" description="Helical" evidence="1">
    <location>
        <begin position="23"/>
        <end position="45"/>
    </location>
</feature>
<dbReference type="Proteomes" id="UP000649617">
    <property type="component" value="Unassembled WGS sequence"/>
</dbReference>
<sequence length="113" mass="12375">ADGAQRAASRPVEDRKAGAGHSAFLPLVIGATGVVFGDIGTSPLYTFNSIFTEMEALPDKHDVQQAFSVIFWTMVWMPCLKYIGLVMRVNHHGEGGTFALMQVILEHLQKDSK</sequence>
<organism evidence="3 4">
    <name type="scientific">Symbiodinium pilosum</name>
    <name type="common">Dinoflagellate</name>
    <dbReference type="NCBI Taxonomy" id="2952"/>
    <lineage>
        <taxon>Eukaryota</taxon>
        <taxon>Sar</taxon>
        <taxon>Alveolata</taxon>
        <taxon>Dinophyceae</taxon>
        <taxon>Suessiales</taxon>
        <taxon>Symbiodiniaceae</taxon>
        <taxon>Symbiodinium</taxon>
    </lineage>
</organism>
<dbReference type="PANTHER" id="PTHR30540:SF83">
    <property type="entry name" value="K+ POTASSIUM TRANSPORTER"/>
    <property type="match status" value="1"/>
</dbReference>
<keyword evidence="4" id="KW-1185">Reference proteome</keyword>
<dbReference type="EMBL" id="CAJNIZ010042947">
    <property type="protein sequence ID" value="CAE7644244.1"/>
    <property type="molecule type" value="Genomic_DNA"/>
</dbReference>
<feature type="domain" description="K+ potassium transporter integral membrane" evidence="2">
    <location>
        <begin position="28"/>
        <end position="110"/>
    </location>
</feature>
<dbReference type="OrthoDB" id="434053at2759"/>
<feature type="non-terminal residue" evidence="3">
    <location>
        <position position="1"/>
    </location>
</feature>
<dbReference type="AlphaFoldDB" id="A0A812VKI1"/>
<accession>A0A812VKI1</accession>
<reference evidence="3" key="1">
    <citation type="submission" date="2021-02" db="EMBL/GenBank/DDBJ databases">
        <authorList>
            <person name="Dougan E. K."/>
            <person name="Rhodes N."/>
            <person name="Thang M."/>
            <person name="Chan C."/>
        </authorList>
    </citation>
    <scope>NUCLEOTIDE SEQUENCE</scope>
</reference>
<proteinExistence type="predicted"/>
<protein>
    <submittedName>
        <fullName evidence="3">Kup protein</fullName>
    </submittedName>
</protein>
<evidence type="ECO:0000313" key="4">
    <source>
        <dbReference type="Proteomes" id="UP000649617"/>
    </source>
</evidence>
<feature type="transmembrane region" description="Helical" evidence="1">
    <location>
        <begin position="65"/>
        <end position="83"/>
    </location>
</feature>
<feature type="non-terminal residue" evidence="3">
    <location>
        <position position="113"/>
    </location>
</feature>
<evidence type="ECO:0000259" key="2">
    <source>
        <dbReference type="Pfam" id="PF02705"/>
    </source>
</evidence>
<dbReference type="GO" id="GO:0016020">
    <property type="term" value="C:membrane"/>
    <property type="evidence" value="ECO:0007669"/>
    <property type="project" value="InterPro"/>
</dbReference>
<keyword evidence="1" id="KW-0812">Transmembrane</keyword>
<keyword evidence="1" id="KW-0472">Membrane</keyword>
<keyword evidence="1" id="KW-1133">Transmembrane helix</keyword>
<evidence type="ECO:0000313" key="3">
    <source>
        <dbReference type="EMBL" id="CAE7644244.1"/>
    </source>
</evidence>
<evidence type="ECO:0000256" key="1">
    <source>
        <dbReference type="SAM" id="Phobius"/>
    </source>
</evidence>